<name>A0A059CU67_EUCGR</name>
<gene>
    <name evidence="3" type="ORF">EUGRSUZ_C03363</name>
</gene>
<dbReference type="Gene3D" id="3.10.350.10">
    <property type="entry name" value="LysM domain"/>
    <property type="match status" value="1"/>
</dbReference>
<proteinExistence type="predicted"/>
<dbReference type="PANTHER" id="PTHR33414">
    <property type="entry name" value="PROTEIN PLASTID MOVEMENT IMPAIRED 1-RELATED 1"/>
    <property type="match status" value="1"/>
</dbReference>
<reference evidence="3" key="1">
    <citation type="submission" date="2013-07" db="EMBL/GenBank/DDBJ databases">
        <title>The genome of Eucalyptus grandis.</title>
        <authorList>
            <person name="Schmutz J."/>
            <person name="Hayes R."/>
            <person name="Myburg A."/>
            <person name="Tuskan G."/>
            <person name="Grattapaglia D."/>
            <person name="Rokhsar D.S."/>
        </authorList>
    </citation>
    <scope>NUCLEOTIDE SEQUENCE</scope>
    <source>
        <tissue evidence="3">Leaf extractions</tissue>
    </source>
</reference>
<sequence>FKITEVHVAGLKTDPGKGKVRGSSNQQQSGSRWLLANGMGKSNKHPFLKSKTASSKSTAPATTKAQPGDTLWSISCRVHGTGAKWKELAALNPHIRNPHIILPNKTVRLH</sequence>
<dbReference type="PROSITE" id="PS51782">
    <property type="entry name" value="LYSM"/>
    <property type="match status" value="1"/>
</dbReference>
<dbReference type="InterPro" id="IPR039614">
    <property type="entry name" value="PMI1-like"/>
</dbReference>
<dbReference type="InterPro" id="IPR036779">
    <property type="entry name" value="LysM_dom_sf"/>
</dbReference>
<feature type="region of interest" description="Disordered" evidence="1">
    <location>
        <begin position="1"/>
        <end position="68"/>
    </location>
</feature>
<dbReference type="Gramene" id="KCW81998">
    <property type="protein sequence ID" value="KCW81998"/>
    <property type="gene ID" value="EUGRSUZ_C03363"/>
</dbReference>
<evidence type="ECO:0000313" key="3">
    <source>
        <dbReference type="EMBL" id="KCW81998.1"/>
    </source>
</evidence>
<dbReference type="SUPFAM" id="SSF54106">
    <property type="entry name" value="LysM domain"/>
    <property type="match status" value="1"/>
</dbReference>
<organism evidence="3">
    <name type="scientific">Eucalyptus grandis</name>
    <name type="common">Flooded gum</name>
    <dbReference type="NCBI Taxonomy" id="71139"/>
    <lineage>
        <taxon>Eukaryota</taxon>
        <taxon>Viridiplantae</taxon>
        <taxon>Streptophyta</taxon>
        <taxon>Embryophyta</taxon>
        <taxon>Tracheophyta</taxon>
        <taxon>Spermatophyta</taxon>
        <taxon>Magnoliopsida</taxon>
        <taxon>eudicotyledons</taxon>
        <taxon>Gunneridae</taxon>
        <taxon>Pentapetalae</taxon>
        <taxon>rosids</taxon>
        <taxon>malvids</taxon>
        <taxon>Myrtales</taxon>
        <taxon>Myrtaceae</taxon>
        <taxon>Myrtoideae</taxon>
        <taxon>Eucalypteae</taxon>
        <taxon>Eucalyptus</taxon>
    </lineage>
</organism>
<dbReference type="EMBL" id="KK198755">
    <property type="protein sequence ID" value="KCW81998.1"/>
    <property type="molecule type" value="Genomic_DNA"/>
</dbReference>
<protein>
    <recommendedName>
        <fullName evidence="2">LysM domain-containing protein</fullName>
    </recommendedName>
</protein>
<feature type="non-terminal residue" evidence="3">
    <location>
        <position position="1"/>
    </location>
</feature>
<evidence type="ECO:0000259" key="2">
    <source>
        <dbReference type="PROSITE" id="PS51782"/>
    </source>
</evidence>
<accession>A0A059CU67</accession>
<dbReference type="InParanoid" id="A0A059CU67"/>
<evidence type="ECO:0000256" key="1">
    <source>
        <dbReference type="SAM" id="MobiDB-lite"/>
    </source>
</evidence>
<feature type="compositionally biased region" description="Low complexity" evidence="1">
    <location>
        <begin position="22"/>
        <end position="31"/>
    </location>
</feature>
<feature type="compositionally biased region" description="Low complexity" evidence="1">
    <location>
        <begin position="49"/>
        <end position="65"/>
    </location>
</feature>
<dbReference type="AlphaFoldDB" id="A0A059CU67"/>
<feature type="domain" description="LysM" evidence="2">
    <location>
        <begin position="61"/>
        <end position="109"/>
    </location>
</feature>
<dbReference type="PANTHER" id="PTHR33414:SF1">
    <property type="entry name" value="PROTEIN PLASTID MOVEMENT IMPAIRED 1-RELATED 1"/>
    <property type="match status" value="1"/>
</dbReference>
<dbReference type="InterPro" id="IPR018392">
    <property type="entry name" value="LysM"/>
</dbReference>
<dbReference type="OMA" id="NNMRTNG"/>
<dbReference type="CDD" id="cd00118">
    <property type="entry name" value="LysM"/>
    <property type="match status" value="1"/>
</dbReference>
<dbReference type="Pfam" id="PF01476">
    <property type="entry name" value="LysM"/>
    <property type="match status" value="1"/>
</dbReference>